<keyword evidence="1" id="KW-0812">Transmembrane</keyword>
<feature type="domain" description="DUF6534" evidence="2">
    <location>
        <begin position="149"/>
        <end position="258"/>
    </location>
</feature>
<feature type="transmembrane region" description="Helical" evidence="1">
    <location>
        <begin position="119"/>
        <end position="141"/>
    </location>
</feature>
<organism evidence="3 4">
    <name type="scientific">Neolentinus lepideus HHB14362 ss-1</name>
    <dbReference type="NCBI Taxonomy" id="1314782"/>
    <lineage>
        <taxon>Eukaryota</taxon>
        <taxon>Fungi</taxon>
        <taxon>Dikarya</taxon>
        <taxon>Basidiomycota</taxon>
        <taxon>Agaricomycotina</taxon>
        <taxon>Agaricomycetes</taxon>
        <taxon>Gloeophyllales</taxon>
        <taxon>Gloeophyllaceae</taxon>
        <taxon>Neolentinus</taxon>
    </lineage>
</organism>
<evidence type="ECO:0000313" key="3">
    <source>
        <dbReference type="EMBL" id="KZT23266.1"/>
    </source>
</evidence>
<evidence type="ECO:0000259" key="2">
    <source>
        <dbReference type="Pfam" id="PF20152"/>
    </source>
</evidence>
<reference evidence="3 4" key="1">
    <citation type="journal article" date="2016" name="Mol. Biol. Evol.">
        <title>Comparative Genomics of Early-Diverging Mushroom-Forming Fungi Provides Insights into the Origins of Lignocellulose Decay Capabilities.</title>
        <authorList>
            <person name="Nagy L.G."/>
            <person name="Riley R."/>
            <person name="Tritt A."/>
            <person name="Adam C."/>
            <person name="Daum C."/>
            <person name="Floudas D."/>
            <person name="Sun H."/>
            <person name="Yadav J.S."/>
            <person name="Pangilinan J."/>
            <person name="Larsson K.H."/>
            <person name="Matsuura K."/>
            <person name="Barry K."/>
            <person name="Labutti K."/>
            <person name="Kuo R."/>
            <person name="Ohm R.A."/>
            <person name="Bhattacharya S.S."/>
            <person name="Shirouzu T."/>
            <person name="Yoshinaga Y."/>
            <person name="Martin F.M."/>
            <person name="Grigoriev I.V."/>
            <person name="Hibbett D.S."/>
        </authorList>
    </citation>
    <scope>NUCLEOTIDE SEQUENCE [LARGE SCALE GENOMIC DNA]</scope>
    <source>
        <strain evidence="3 4">HHB14362 ss-1</strain>
    </source>
</reference>
<evidence type="ECO:0000256" key="1">
    <source>
        <dbReference type="SAM" id="Phobius"/>
    </source>
</evidence>
<name>A0A165R3T3_9AGAM</name>
<keyword evidence="4" id="KW-1185">Reference proteome</keyword>
<feature type="transmembrane region" description="Helical" evidence="1">
    <location>
        <begin position="185"/>
        <end position="213"/>
    </location>
</feature>
<dbReference type="AlphaFoldDB" id="A0A165R3T3"/>
<evidence type="ECO:0000313" key="4">
    <source>
        <dbReference type="Proteomes" id="UP000076761"/>
    </source>
</evidence>
<sequence length="271" mass="30229">MDISSTLAALLEAAIVSTMLYGVLIGQTYRYFNAYPDDSVRLKIVPSSLTRHSSMVFKNASSSTLCGTFSSESVKGIHSPTVLSGVTRFVLCLFRLQEFLVIPTSLYLRRIWVFRKRKLAYILSWVWVRFTQHFVLIQALMTFKGSAYPDLAIAVSMCRILYVARSDSPGISRSMIQSLINWTMGTGIIITVCVMIFLVLVGCLWDYIVLLALAHVTDHFYNQAVTAPLDSTLVPGSVYLVGAELYANSMLAALNNREALRDRLGVFIVVE</sequence>
<feature type="transmembrane region" description="Helical" evidence="1">
    <location>
        <begin position="6"/>
        <end position="25"/>
    </location>
</feature>
<dbReference type="InParanoid" id="A0A165R3T3"/>
<dbReference type="OrthoDB" id="2535105at2759"/>
<accession>A0A165R3T3</accession>
<dbReference type="EMBL" id="KV425586">
    <property type="protein sequence ID" value="KZT23266.1"/>
    <property type="molecule type" value="Genomic_DNA"/>
</dbReference>
<protein>
    <recommendedName>
        <fullName evidence="2">DUF6534 domain-containing protein</fullName>
    </recommendedName>
</protein>
<proteinExistence type="predicted"/>
<keyword evidence="1" id="KW-0472">Membrane</keyword>
<keyword evidence="1" id="KW-1133">Transmembrane helix</keyword>
<dbReference type="Proteomes" id="UP000076761">
    <property type="component" value="Unassembled WGS sequence"/>
</dbReference>
<dbReference type="InterPro" id="IPR045339">
    <property type="entry name" value="DUF6534"/>
</dbReference>
<gene>
    <name evidence="3" type="ORF">NEOLEDRAFT_1149400</name>
</gene>
<dbReference type="Pfam" id="PF20152">
    <property type="entry name" value="DUF6534"/>
    <property type="match status" value="1"/>
</dbReference>